<dbReference type="GO" id="GO:0016020">
    <property type="term" value="C:membrane"/>
    <property type="evidence" value="ECO:0007669"/>
    <property type="project" value="TreeGrafter"/>
</dbReference>
<dbReference type="PANTHER" id="PTHR24364:SF18">
    <property type="entry name" value="LP06937P"/>
    <property type="match status" value="1"/>
</dbReference>
<dbReference type="RefSeq" id="XP_022650896.1">
    <property type="nucleotide sequence ID" value="XM_022795161.1"/>
</dbReference>
<sequence>MMPLSWPLLSAYFLVGMLAIAFGKCPTQCRCTSLEVICSCKSGDSFILSEIPANHFTLSISNCKKVRIHGTPFNRGSFDRFVIQDSSDVYIADISFFGVILIRRLKFSNIANLTLGSLYNLKTDIFEMDNVTIAVLDRGVIPGIAELKEVRITDSHIGVIRTGALHFQHESLVDIIDTSMDHMEKNSTCIDQVQTFTIRNCHISSLDEDAINLMHVGKVVLSGTSIERLNEGSFLADSVGEMIIVRNVFSRVGSNVVEPAFVIENNQFSCDCNLLWLYQDSGYHKLDKFFNSTCLAPETLAGISLKDVTPLITVMDQCLGFKAIDEKSYTTRNGYAQRNTTVRALSVNSGENLGSSSAMFVTIFMFGFLRFACI</sequence>
<dbReference type="InterPro" id="IPR052286">
    <property type="entry name" value="Wnt_signaling_inhibitor"/>
</dbReference>
<feature type="domain" description="Right handed beta helix" evidence="5">
    <location>
        <begin position="150"/>
        <end position="269"/>
    </location>
</feature>
<keyword evidence="3" id="KW-0677">Repeat</keyword>
<accession>A0A7M7JF87</accession>
<evidence type="ECO:0000256" key="2">
    <source>
        <dbReference type="ARBA" id="ARBA00022729"/>
    </source>
</evidence>
<keyword evidence="1" id="KW-0433">Leucine-rich repeat</keyword>
<dbReference type="GeneID" id="111246010"/>
<name>A0A7M7JF87_VARDE</name>
<evidence type="ECO:0000256" key="1">
    <source>
        <dbReference type="ARBA" id="ARBA00022614"/>
    </source>
</evidence>
<dbReference type="AlphaFoldDB" id="A0A7M7JF87"/>
<dbReference type="Gene3D" id="3.80.10.10">
    <property type="entry name" value="Ribonuclease Inhibitor"/>
    <property type="match status" value="1"/>
</dbReference>
<dbReference type="PANTHER" id="PTHR24364">
    <property type="entry name" value="LP06937P"/>
    <property type="match status" value="1"/>
</dbReference>
<evidence type="ECO:0000313" key="6">
    <source>
        <dbReference type="EnsemblMetazoa" id="XP_022650896"/>
    </source>
</evidence>
<keyword evidence="2 4" id="KW-0732">Signal</keyword>
<proteinExistence type="predicted"/>
<dbReference type="InterPro" id="IPR039448">
    <property type="entry name" value="Beta_helix"/>
</dbReference>
<reference evidence="6" key="1">
    <citation type="submission" date="2021-01" db="UniProtKB">
        <authorList>
            <consortium name="EnsemblMetazoa"/>
        </authorList>
    </citation>
    <scope>IDENTIFICATION</scope>
</reference>
<evidence type="ECO:0000256" key="4">
    <source>
        <dbReference type="SAM" id="SignalP"/>
    </source>
</evidence>
<feature type="signal peptide" evidence="4">
    <location>
        <begin position="1"/>
        <end position="23"/>
    </location>
</feature>
<evidence type="ECO:0000259" key="5">
    <source>
        <dbReference type="Pfam" id="PF13229"/>
    </source>
</evidence>
<dbReference type="Pfam" id="PF13229">
    <property type="entry name" value="Beta_helix"/>
    <property type="match status" value="1"/>
</dbReference>
<evidence type="ECO:0000256" key="3">
    <source>
        <dbReference type="ARBA" id="ARBA00022737"/>
    </source>
</evidence>
<keyword evidence="7" id="KW-1185">Reference proteome</keyword>
<dbReference type="Proteomes" id="UP000594260">
    <property type="component" value="Unplaced"/>
</dbReference>
<dbReference type="InterPro" id="IPR032675">
    <property type="entry name" value="LRR_dom_sf"/>
</dbReference>
<organism evidence="6 7">
    <name type="scientific">Varroa destructor</name>
    <name type="common">Honeybee mite</name>
    <dbReference type="NCBI Taxonomy" id="109461"/>
    <lineage>
        <taxon>Eukaryota</taxon>
        <taxon>Metazoa</taxon>
        <taxon>Ecdysozoa</taxon>
        <taxon>Arthropoda</taxon>
        <taxon>Chelicerata</taxon>
        <taxon>Arachnida</taxon>
        <taxon>Acari</taxon>
        <taxon>Parasitiformes</taxon>
        <taxon>Mesostigmata</taxon>
        <taxon>Gamasina</taxon>
        <taxon>Dermanyssoidea</taxon>
        <taxon>Varroidae</taxon>
        <taxon>Varroa</taxon>
    </lineage>
</organism>
<protein>
    <recommendedName>
        <fullName evidence="5">Right handed beta helix domain-containing protein</fullName>
    </recommendedName>
</protein>
<dbReference type="EnsemblMetazoa" id="XM_022795161">
    <property type="protein sequence ID" value="XP_022650896"/>
    <property type="gene ID" value="LOC111246010"/>
</dbReference>
<dbReference type="SUPFAM" id="SSF52058">
    <property type="entry name" value="L domain-like"/>
    <property type="match status" value="1"/>
</dbReference>
<evidence type="ECO:0000313" key="7">
    <source>
        <dbReference type="Proteomes" id="UP000594260"/>
    </source>
</evidence>
<feature type="chain" id="PRO_5029582908" description="Right handed beta helix domain-containing protein" evidence="4">
    <location>
        <begin position="24"/>
        <end position="374"/>
    </location>
</feature>